<protein>
    <submittedName>
        <fullName evidence="1">Uncharacterized protein</fullName>
    </submittedName>
</protein>
<name>A0A1Y2EBC0_9PEZI</name>
<comment type="caution">
    <text evidence="1">The sequence shown here is derived from an EMBL/GenBank/DDBJ whole genome shotgun (WGS) entry which is preliminary data.</text>
</comment>
<dbReference type="Gene3D" id="1.25.40.20">
    <property type="entry name" value="Ankyrin repeat-containing domain"/>
    <property type="match status" value="1"/>
</dbReference>
<dbReference type="SUPFAM" id="SSF48403">
    <property type="entry name" value="Ankyrin repeat"/>
    <property type="match status" value="1"/>
</dbReference>
<keyword evidence="2" id="KW-1185">Reference proteome</keyword>
<reference evidence="1 2" key="1">
    <citation type="submission" date="2016-07" db="EMBL/GenBank/DDBJ databases">
        <title>Pervasive Adenine N6-methylation of Active Genes in Fungi.</title>
        <authorList>
            <consortium name="DOE Joint Genome Institute"/>
            <person name="Mondo S.J."/>
            <person name="Dannebaum R.O."/>
            <person name="Kuo R.C."/>
            <person name="Labutti K."/>
            <person name="Haridas S."/>
            <person name="Kuo A."/>
            <person name="Salamov A."/>
            <person name="Ahrendt S.R."/>
            <person name="Lipzen A."/>
            <person name="Sullivan W."/>
            <person name="Andreopoulos W.B."/>
            <person name="Clum A."/>
            <person name="Lindquist E."/>
            <person name="Daum C."/>
            <person name="Ramamoorthy G.K."/>
            <person name="Gryganskyi A."/>
            <person name="Culley D."/>
            <person name="Magnuson J.K."/>
            <person name="James T.Y."/>
            <person name="O'Malley M.A."/>
            <person name="Stajich J.E."/>
            <person name="Spatafora J.W."/>
            <person name="Visel A."/>
            <person name="Grigoriev I.V."/>
        </authorList>
    </citation>
    <scope>NUCLEOTIDE SEQUENCE [LARGE SCALE GENOMIC DNA]</scope>
    <source>
        <strain evidence="1 2">CBS 129021</strain>
    </source>
</reference>
<dbReference type="Pfam" id="PF23397">
    <property type="entry name" value="DUF7104"/>
    <property type="match status" value="1"/>
</dbReference>
<dbReference type="Proteomes" id="UP000193689">
    <property type="component" value="Unassembled WGS sequence"/>
</dbReference>
<evidence type="ECO:0000313" key="2">
    <source>
        <dbReference type="Proteomes" id="UP000193689"/>
    </source>
</evidence>
<gene>
    <name evidence="1" type="ORF">BCR38DRAFT_508085</name>
</gene>
<organism evidence="1 2">
    <name type="scientific">Pseudomassariella vexata</name>
    <dbReference type="NCBI Taxonomy" id="1141098"/>
    <lineage>
        <taxon>Eukaryota</taxon>
        <taxon>Fungi</taxon>
        <taxon>Dikarya</taxon>
        <taxon>Ascomycota</taxon>
        <taxon>Pezizomycotina</taxon>
        <taxon>Sordariomycetes</taxon>
        <taxon>Xylariomycetidae</taxon>
        <taxon>Amphisphaeriales</taxon>
        <taxon>Pseudomassariaceae</taxon>
        <taxon>Pseudomassariella</taxon>
    </lineage>
</organism>
<dbReference type="STRING" id="1141098.A0A1Y2EBC0"/>
<sequence>MALLLEKRGNEIQITQDIIEAAAGNVHSGHEIINWFLTERKNDTKACITGRVCIAAAACGQQHALGLLYEHVAPGNVCPVWKVIALFYTAAHLGDANQIRQLLRDRTPPDTKNIRGETPLWVAAQYRRTDVVRVFLQEKNIDVNSLSTSGQSAVF</sequence>
<dbReference type="AlphaFoldDB" id="A0A1Y2EBC0"/>
<dbReference type="RefSeq" id="XP_040719160.1">
    <property type="nucleotide sequence ID" value="XM_040864967.1"/>
</dbReference>
<dbReference type="InterPro" id="IPR055530">
    <property type="entry name" value="DUF7104"/>
</dbReference>
<dbReference type="InterPro" id="IPR002110">
    <property type="entry name" value="Ankyrin_rpt"/>
</dbReference>
<dbReference type="InParanoid" id="A0A1Y2EBC0"/>
<accession>A0A1Y2EBC0</accession>
<dbReference type="OrthoDB" id="7464126at2759"/>
<dbReference type="EMBL" id="MCFJ01000003">
    <property type="protein sequence ID" value="ORY68873.1"/>
    <property type="molecule type" value="Genomic_DNA"/>
</dbReference>
<dbReference type="Pfam" id="PF12796">
    <property type="entry name" value="Ank_2"/>
    <property type="match status" value="1"/>
</dbReference>
<dbReference type="InterPro" id="IPR036770">
    <property type="entry name" value="Ankyrin_rpt-contain_sf"/>
</dbReference>
<proteinExistence type="predicted"/>
<dbReference type="GeneID" id="63781179"/>
<evidence type="ECO:0000313" key="1">
    <source>
        <dbReference type="EMBL" id="ORY68873.1"/>
    </source>
</evidence>